<feature type="region of interest" description="Disordered" evidence="1">
    <location>
        <begin position="281"/>
        <end position="300"/>
    </location>
</feature>
<dbReference type="Proteomes" id="UP000324897">
    <property type="component" value="Unassembled WGS sequence"/>
</dbReference>
<comment type="caution">
    <text evidence="2">The sequence shown here is derived from an EMBL/GenBank/DDBJ whole genome shotgun (WGS) entry which is preliminary data.</text>
</comment>
<evidence type="ECO:0000313" key="2">
    <source>
        <dbReference type="EMBL" id="TVU42292.1"/>
    </source>
</evidence>
<evidence type="ECO:0000313" key="3">
    <source>
        <dbReference type="Proteomes" id="UP000324897"/>
    </source>
</evidence>
<feature type="region of interest" description="Disordered" evidence="1">
    <location>
        <begin position="312"/>
        <end position="340"/>
    </location>
</feature>
<accession>A0A5J9W0N9</accession>
<name>A0A5J9W0N9_9POAL</name>
<dbReference type="Gramene" id="TVU42292">
    <property type="protein sequence ID" value="TVU42292"/>
    <property type="gene ID" value="EJB05_08688"/>
</dbReference>
<protein>
    <submittedName>
        <fullName evidence="2">Uncharacterized protein</fullName>
    </submittedName>
</protein>
<sequence length="340" mass="37944">MVVAVVAMVRWMELCRGSWDAQRGDEDNDCRKANHGLLKRFSHSHAIHRLIRLTVSFHSDEGVSDPFTMLSKEASIPSSLSRWRKMISLWPRSVTSTGTLYKLGQKNDIGSEFSSIRSRAVLAIVIVVLASSELISCSAPAQEDTSAHPHDGVTAPSIEGTGKDGRMKSEDEKVIFGSPNTIFRPPPLPPSMPREWKDGSMKNEEEKVIFGSPNTIFRPPPLLPSMPREWKDGSMKNEEEKVIFGSPNTIFRPPPLPPSMPRARKDERMKNQEEKIIFGSPNTIFRSPPLPPSMPRIGKDGRMKNQEEKVIFGSPNTIFRPPPLPPSMPRAGKDGSMKNQ</sequence>
<dbReference type="EMBL" id="RWGY01000005">
    <property type="protein sequence ID" value="TVU42292.1"/>
    <property type="molecule type" value="Genomic_DNA"/>
</dbReference>
<feature type="non-terminal residue" evidence="2">
    <location>
        <position position="1"/>
    </location>
</feature>
<organism evidence="2 3">
    <name type="scientific">Eragrostis curvula</name>
    <name type="common">weeping love grass</name>
    <dbReference type="NCBI Taxonomy" id="38414"/>
    <lineage>
        <taxon>Eukaryota</taxon>
        <taxon>Viridiplantae</taxon>
        <taxon>Streptophyta</taxon>
        <taxon>Embryophyta</taxon>
        <taxon>Tracheophyta</taxon>
        <taxon>Spermatophyta</taxon>
        <taxon>Magnoliopsida</taxon>
        <taxon>Liliopsida</taxon>
        <taxon>Poales</taxon>
        <taxon>Poaceae</taxon>
        <taxon>PACMAD clade</taxon>
        <taxon>Chloridoideae</taxon>
        <taxon>Eragrostideae</taxon>
        <taxon>Eragrostidinae</taxon>
        <taxon>Eragrostis</taxon>
    </lineage>
</organism>
<reference evidence="2 3" key="1">
    <citation type="journal article" date="2019" name="Sci. Rep.">
        <title>A high-quality genome of Eragrostis curvula grass provides insights into Poaceae evolution and supports new strategies to enhance forage quality.</title>
        <authorList>
            <person name="Carballo J."/>
            <person name="Santos B.A.C.M."/>
            <person name="Zappacosta D."/>
            <person name="Garbus I."/>
            <person name="Selva J.P."/>
            <person name="Gallo C.A."/>
            <person name="Diaz A."/>
            <person name="Albertini E."/>
            <person name="Caccamo M."/>
            <person name="Echenique V."/>
        </authorList>
    </citation>
    <scope>NUCLEOTIDE SEQUENCE [LARGE SCALE GENOMIC DNA]</scope>
    <source>
        <strain evidence="3">cv. Victoria</strain>
        <tissue evidence="2">Leaf</tissue>
    </source>
</reference>
<dbReference type="AlphaFoldDB" id="A0A5J9W0N9"/>
<evidence type="ECO:0000256" key="1">
    <source>
        <dbReference type="SAM" id="MobiDB-lite"/>
    </source>
</evidence>
<keyword evidence="3" id="KW-1185">Reference proteome</keyword>
<gene>
    <name evidence="2" type="ORF">EJB05_08688</name>
</gene>
<feature type="compositionally biased region" description="Basic and acidic residues" evidence="1">
    <location>
        <begin position="331"/>
        <end position="340"/>
    </location>
</feature>
<proteinExistence type="predicted"/>
<feature type="region of interest" description="Disordered" evidence="1">
    <location>
        <begin position="141"/>
        <end position="166"/>
    </location>
</feature>